<dbReference type="Proteomes" id="UP000246991">
    <property type="component" value="Unassembled WGS sequence"/>
</dbReference>
<gene>
    <name evidence="1" type="ORF">C7212DRAFT_339128</name>
</gene>
<dbReference type="EMBL" id="PYWC01000122">
    <property type="protein sequence ID" value="PWW72030.1"/>
    <property type="molecule type" value="Genomic_DNA"/>
</dbReference>
<evidence type="ECO:0000313" key="1">
    <source>
        <dbReference type="EMBL" id="PWW72030.1"/>
    </source>
</evidence>
<feature type="non-terminal residue" evidence="1">
    <location>
        <position position="1"/>
    </location>
</feature>
<name>A0A317SEJ5_9PEZI</name>
<dbReference type="OrthoDB" id="10438336at2759"/>
<accession>A0A317SEJ5</accession>
<proteinExistence type="predicted"/>
<organism evidence="1 2">
    <name type="scientific">Tuber magnatum</name>
    <name type="common">white Piedmont truffle</name>
    <dbReference type="NCBI Taxonomy" id="42249"/>
    <lineage>
        <taxon>Eukaryota</taxon>
        <taxon>Fungi</taxon>
        <taxon>Dikarya</taxon>
        <taxon>Ascomycota</taxon>
        <taxon>Pezizomycotina</taxon>
        <taxon>Pezizomycetes</taxon>
        <taxon>Pezizales</taxon>
        <taxon>Tuberaceae</taxon>
        <taxon>Tuber</taxon>
    </lineage>
</organism>
<keyword evidence="2" id="KW-1185">Reference proteome</keyword>
<comment type="caution">
    <text evidence="1">The sequence shown here is derived from an EMBL/GenBank/DDBJ whole genome shotgun (WGS) entry which is preliminary data.</text>
</comment>
<sequence length="79" mass="8965">TPVGTVILVYTYLPYSLTSRPRPPYPASFLVALNLRTHFATCPEQLYPAPAKEEVGAYLLASWAIPEVTRKEERYNPLR</sequence>
<reference evidence="1 2" key="1">
    <citation type="submission" date="2018-03" db="EMBL/GenBank/DDBJ databases">
        <title>Genomes of Pezizomycetes fungi and the evolution of truffles.</title>
        <authorList>
            <person name="Murat C."/>
            <person name="Payen T."/>
            <person name="Noel B."/>
            <person name="Kuo A."/>
            <person name="Martin F.M."/>
        </authorList>
    </citation>
    <scope>NUCLEOTIDE SEQUENCE [LARGE SCALE GENOMIC DNA]</scope>
    <source>
        <strain evidence="1">091103-1</strain>
    </source>
</reference>
<evidence type="ECO:0000313" key="2">
    <source>
        <dbReference type="Proteomes" id="UP000246991"/>
    </source>
</evidence>
<dbReference type="AlphaFoldDB" id="A0A317SEJ5"/>
<protein>
    <submittedName>
        <fullName evidence="1">Uncharacterized protein</fullName>
    </submittedName>
</protein>